<comment type="caution">
    <text evidence="1">The sequence shown here is derived from an EMBL/GenBank/DDBJ whole genome shotgun (WGS) entry which is preliminary data.</text>
</comment>
<dbReference type="InParanoid" id="A0A2P5FAC9"/>
<reference evidence="2" key="1">
    <citation type="submission" date="2016-06" db="EMBL/GenBank/DDBJ databases">
        <title>Parallel loss of symbiosis genes in relatives of nitrogen-fixing non-legume Parasponia.</title>
        <authorList>
            <person name="Van Velzen R."/>
            <person name="Holmer R."/>
            <person name="Bu F."/>
            <person name="Rutten L."/>
            <person name="Van Zeijl A."/>
            <person name="Liu W."/>
            <person name="Santuari L."/>
            <person name="Cao Q."/>
            <person name="Sharma T."/>
            <person name="Shen D."/>
            <person name="Roswanjaya Y."/>
            <person name="Wardhani T."/>
            <person name="Kalhor M.S."/>
            <person name="Jansen J."/>
            <person name="Van den Hoogen J."/>
            <person name="Gungor B."/>
            <person name="Hartog M."/>
            <person name="Hontelez J."/>
            <person name="Verver J."/>
            <person name="Yang W.-C."/>
            <person name="Schijlen E."/>
            <person name="Repin R."/>
            <person name="Schilthuizen M."/>
            <person name="Schranz E."/>
            <person name="Heidstra R."/>
            <person name="Miyata K."/>
            <person name="Fedorova E."/>
            <person name="Kohlen W."/>
            <person name="Bisseling T."/>
            <person name="Smit S."/>
            <person name="Geurts R."/>
        </authorList>
    </citation>
    <scope>NUCLEOTIDE SEQUENCE [LARGE SCALE GENOMIC DNA]</scope>
    <source>
        <strain evidence="2">cv. RG33-2</strain>
    </source>
</reference>
<sequence length="67" mass="7761">MSIILLYTSGQQEFESSSCFRVADKIAFYPYLFLVCLRSGNGELLKHDDEYVPPSEEICRKKTSYSR</sequence>
<dbReference type="AlphaFoldDB" id="A0A2P5FAC9"/>
<dbReference type="EMBL" id="JXTC01000049">
    <property type="protein sequence ID" value="PON94747.1"/>
    <property type="molecule type" value="Genomic_DNA"/>
</dbReference>
<proteinExistence type="predicted"/>
<dbReference type="OrthoDB" id="10283357at2759"/>
<evidence type="ECO:0000313" key="2">
    <source>
        <dbReference type="Proteomes" id="UP000237000"/>
    </source>
</evidence>
<gene>
    <name evidence="1" type="ORF">TorRG33x02_095300</name>
</gene>
<name>A0A2P5FAC9_TREOI</name>
<accession>A0A2P5FAC9</accession>
<protein>
    <submittedName>
        <fullName evidence="1">Uncharacterized protein</fullName>
    </submittedName>
</protein>
<organism evidence="1 2">
    <name type="scientific">Trema orientale</name>
    <name type="common">Charcoal tree</name>
    <name type="synonym">Celtis orientalis</name>
    <dbReference type="NCBI Taxonomy" id="63057"/>
    <lineage>
        <taxon>Eukaryota</taxon>
        <taxon>Viridiplantae</taxon>
        <taxon>Streptophyta</taxon>
        <taxon>Embryophyta</taxon>
        <taxon>Tracheophyta</taxon>
        <taxon>Spermatophyta</taxon>
        <taxon>Magnoliopsida</taxon>
        <taxon>eudicotyledons</taxon>
        <taxon>Gunneridae</taxon>
        <taxon>Pentapetalae</taxon>
        <taxon>rosids</taxon>
        <taxon>fabids</taxon>
        <taxon>Rosales</taxon>
        <taxon>Cannabaceae</taxon>
        <taxon>Trema</taxon>
    </lineage>
</organism>
<dbReference type="Proteomes" id="UP000237000">
    <property type="component" value="Unassembled WGS sequence"/>
</dbReference>
<keyword evidence="2" id="KW-1185">Reference proteome</keyword>
<evidence type="ECO:0000313" key="1">
    <source>
        <dbReference type="EMBL" id="PON94747.1"/>
    </source>
</evidence>